<comment type="cofactor">
    <cofactor evidence="9">
        <name>Mg(2+)</name>
        <dbReference type="ChEBI" id="CHEBI:18420"/>
    </cofactor>
    <text evidence="9">Requires a divalent cation, most likely magnesium in vivo, as an electrophilic catalyst to aid phosphoryl group transfer. It is the chelate of the metal and the nucleotide that is the actual substrate.</text>
</comment>
<feature type="binding site" evidence="9">
    <location>
        <position position="241"/>
    </location>
    <ligand>
        <name>K(+)</name>
        <dbReference type="ChEBI" id="CHEBI:29103"/>
    </ligand>
</feature>
<feature type="binding site" evidence="9">
    <location>
        <begin position="37"/>
        <end position="41"/>
    </location>
    <ligand>
        <name>substrate</name>
    </ligand>
</feature>
<comment type="pathway">
    <text evidence="9">Carbohydrate metabolism; D-ribose degradation; D-ribose 5-phosphate from beta-D-ribopyranose: step 2/2.</text>
</comment>
<comment type="function">
    <text evidence="9">Catalyzes the phosphorylation of ribose at O-5 in a reaction requiring ATP and magnesium. The resulting D-ribose-5-phosphate can then be used either for sythesis of nucleotides, histidine, and tryptophan, or as a component of the pentose phosphate pathway.</text>
</comment>
<accession>A0ABZ2C5K5</accession>
<sequence>MIVVFGSLNIDMVMSVKTMPRPGDTVLCPSYKLVPGGKGANQAVAAARAGAEVKFFGKVGNDELGKIAVKSLEDNGVDLTGLSKCDVATGCAMVCVDAGGENMIAVASGANALANQSEIPDFLLSKDHTVVMQLETPLDQNWDLIERAKKIGARTILNLAPAHGIPVTILESIDVLVLNQIEATTLALHLGFDVISPSVAARRISTNFGITCIVTLGAEGAIACSPDGVWQVQAMPIQAIDTTAAGDAFVGVLAASLDSGMALPEALSRASVASGLVCTQSGAQSSLPLSNLIDQAIIDLPMPLQIA</sequence>
<comment type="similarity">
    <text evidence="9">Belongs to the carbohydrate kinase PfkB family. Ribokinase subfamily.</text>
</comment>
<keyword evidence="5 9" id="KW-0067">ATP-binding</keyword>
<evidence type="ECO:0000256" key="6">
    <source>
        <dbReference type="ARBA" id="ARBA00022842"/>
    </source>
</evidence>
<feature type="binding site" evidence="9">
    <location>
        <position position="243"/>
    </location>
    <ligand>
        <name>K(+)</name>
        <dbReference type="ChEBI" id="CHEBI:29103"/>
    </ligand>
</feature>
<keyword evidence="2 9" id="KW-0479">Metal-binding</keyword>
<dbReference type="HAMAP" id="MF_01987">
    <property type="entry name" value="Ribokinase"/>
    <property type="match status" value="1"/>
</dbReference>
<dbReference type="PRINTS" id="PR00990">
    <property type="entry name" value="RIBOKINASE"/>
</dbReference>
<dbReference type="Pfam" id="PF00294">
    <property type="entry name" value="PfkB"/>
    <property type="match status" value="1"/>
</dbReference>
<keyword evidence="8 9" id="KW-0119">Carbohydrate metabolism</keyword>
<keyword evidence="3 9" id="KW-0547">Nucleotide-binding</keyword>
<keyword evidence="12" id="KW-1185">Reference proteome</keyword>
<feature type="binding site" evidence="9">
    <location>
        <position position="277"/>
    </location>
    <ligand>
        <name>K(+)</name>
        <dbReference type="ChEBI" id="CHEBI:29103"/>
    </ligand>
</feature>
<comment type="caution">
    <text evidence="9">Lacks conserved residue(s) required for the propagation of feature annotation.</text>
</comment>
<evidence type="ECO:0000256" key="3">
    <source>
        <dbReference type="ARBA" id="ARBA00022741"/>
    </source>
</evidence>
<comment type="subcellular location">
    <subcellularLocation>
        <location evidence="9">Cytoplasm</location>
    </subcellularLocation>
</comment>
<dbReference type="Proteomes" id="UP001330434">
    <property type="component" value="Chromosome"/>
</dbReference>
<evidence type="ECO:0000256" key="8">
    <source>
        <dbReference type="ARBA" id="ARBA00023277"/>
    </source>
</evidence>
<comment type="activity regulation">
    <text evidence="9">Activated by a monovalent cation that binds near, but not in, the active site. The most likely occupant of the site in vivo is potassium. Ion binding induces a conformational change that may alter substrate affinity.</text>
</comment>
<gene>
    <name evidence="9" type="primary">rbsK</name>
    <name evidence="11" type="ORF">Bealeia1_01221</name>
</gene>
<organism evidence="11 12">
    <name type="scientific">Candidatus Bealeia paramacronuclearis</name>
    <dbReference type="NCBI Taxonomy" id="1921001"/>
    <lineage>
        <taxon>Bacteria</taxon>
        <taxon>Pseudomonadati</taxon>
        <taxon>Pseudomonadota</taxon>
        <taxon>Alphaproteobacteria</taxon>
        <taxon>Holosporales</taxon>
        <taxon>Holosporaceae</taxon>
        <taxon>Candidatus Bealeia</taxon>
    </lineage>
</organism>
<evidence type="ECO:0000256" key="4">
    <source>
        <dbReference type="ARBA" id="ARBA00022777"/>
    </source>
</evidence>
<dbReference type="EC" id="2.7.1.15" evidence="9"/>
<comment type="subunit">
    <text evidence="9">Homodimer.</text>
</comment>
<evidence type="ECO:0000256" key="1">
    <source>
        <dbReference type="ARBA" id="ARBA00022679"/>
    </source>
</evidence>
<protein>
    <recommendedName>
        <fullName evidence="9">Ribokinase</fullName>
        <shortName evidence="9">RK</shortName>
        <ecNumber evidence="9">2.7.1.15</ecNumber>
    </recommendedName>
</protein>
<evidence type="ECO:0000259" key="10">
    <source>
        <dbReference type="Pfam" id="PF00294"/>
    </source>
</evidence>
<dbReference type="InterPro" id="IPR002139">
    <property type="entry name" value="Ribo/fructo_kinase"/>
</dbReference>
<feature type="binding site" evidence="9">
    <location>
        <begin position="9"/>
        <end position="11"/>
    </location>
    <ligand>
        <name>substrate</name>
    </ligand>
</feature>
<dbReference type="SUPFAM" id="SSF53613">
    <property type="entry name" value="Ribokinase-like"/>
    <property type="match status" value="1"/>
</dbReference>
<keyword evidence="6 9" id="KW-0460">Magnesium</keyword>
<evidence type="ECO:0000256" key="7">
    <source>
        <dbReference type="ARBA" id="ARBA00022958"/>
    </source>
</evidence>
<dbReference type="Gene3D" id="3.40.1190.20">
    <property type="match status" value="1"/>
</dbReference>
<name>A0ABZ2C5K5_9PROT</name>
<feature type="binding site" evidence="9">
    <location>
        <position position="135"/>
    </location>
    <ligand>
        <name>substrate</name>
    </ligand>
</feature>
<dbReference type="InterPro" id="IPR029056">
    <property type="entry name" value="Ribokinase-like"/>
</dbReference>
<dbReference type="EMBL" id="CP133270">
    <property type="protein sequence ID" value="WVX67025.1"/>
    <property type="molecule type" value="Genomic_DNA"/>
</dbReference>
<feature type="binding site" evidence="9">
    <location>
        <position position="280"/>
    </location>
    <ligand>
        <name>K(+)</name>
        <dbReference type="ChEBI" id="CHEBI:29103"/>
    </ligand>
</feature>
<feature type="binding site" evidence="9">
    <location>
        <position position="247"/>
    </location>
    <ligand>
        <name>substrate</name>
    </ligand>
</feature>
<evidence type="ECO:0000256" key="9">
    <source>
        <dbReference type="HAMAP-Rule" id="MF_01987"/>
    </source>
</evidence>
<feature type="domain" description="Carbohydrate kinase PfkB" evidence="10">
    <location>
        <begin position="2"/>
        <end position="288"/>
    </location>
</feature>
<evidence type="ECO:0000256" key="2">
    <source>
        <dbReference type="ARBA" id="ARBA00022723"/>
    </source>
</evidence>
<feature type="active site" description="Proton acceptor" evidence="9">
    <location>
        <position position="247"/>
    </location>
</feature>
<feature type="binding site" evidence="9">
    <location>
        <position position="286"/>
    </location>
    <ligand>
        <name>K(+)</name>
        <dbReference type="ChEBI" id="CHEBI:29103"/>
    </ligand>
</feature>
<evidence type="ECO:0000256" key="5">
    <source>
        <dbReference type="ARBA" id="ARBA00022840"/>
    </source>
</evidence>
<keyword evidence="1 9" id="KW-0808">Transferase</keyword>
<evidence type="ECO:0000313" key="11">
    <source>
        <dbReference type="EMBL" id="WVX67025.1"/>
    </source>
</evidence>
<dbReference type="PANTHER" id="PTHR10584">
    <property type="entry name" value="SUGAR KINASE"/>
    <property type="match status" value="1"/>
</dbReference>
<comment type="catalytic activity">
    <reaction evidence="9">
        <text>D-ribose + ATP = D-ribose 5-phosphate + ADP + H(+)</text>
        <dbReference type="Rhea" id="RHEA:13697"/>
        <dbReference type="ChEBI" id="CHEBI:15378"/>
        <dbReference type="ChEBI" id="CHEBI:30616"/>
        <dbReference type="ChEBI" id="CHEBI:47013"/>
        <dbReference type="ChEBI" id="CHEBI:78346"/>
        <dbReference type="ChEBI" id="CHEBI:456216"/>
        <dbReference type="EC" id="2.7.1.15"/>
    </reaction>
</comment>
<feature type="binding site" evidence="9">
    <location>
        <begin position="246"/>
        <end position="247"/>
    </location>
    <ligand>
        <name>ATP</name>
        <dbReference type="ChEBI" id="CHEBI:30616"/>
    </ligand>
</feature>
<dbReference type="CDD" id="cd01174">
    <property type="entry name" value="ribokinase"/>
    <property type="match status" value="1"/>
</dbReference>
<keyword evidence="7 9" id="KW-0630">Potassium</keyword>
<dbReference type="InterPro" id="IPR011611">
    <property type="entry name" value="PfkB_dom"/>
</dbReference>
<keyword evidence="9" id="KW-0963">Cytoplasm</keyword>
<keyword evidence="4 9" id="KW-0418">Kinase</keyword>
<dbReference type="InterPro" id="IPR011877">
    <property type="entry name" value="Ribokinase"/>
</dbReference>
<feature type="binding site" evidence="9">
    <location>
        <position position="179"/>
    </location>
    <ligand>
        <name>ATP</name>
        <dbReference type="ChEBI" id="CHEBI:30616"/>
    </ligand>
</feature>
<feature type="binding site" evidence="9">
    <location>
        <begin position="215"/>
        <end position="220"/>
    </location>
    <ligand>
        <name>ATP</name>
        <dbReference type="ChEBI" id="CHEBI:30616"/>
    </ligand>
</feature>
<dbReference type="PANTHER" id="PTHR10584:SF166">
    <property type="entry name" value="RIBOKINASE"/>
    <property type="match status" value="1"/>
</dbReference>
<proteinExistence type="inferred from homology"/>
<feature type="binding site" evidence="9">
    <location>
        <position position="282"/>
    </location>
    <ligand>
        <name>K(+)</name>
        <dbReference type="ChEBI" id="CHEBI:29103"/>
    </ligand>
</feature>
<reference evidence="11 12" key="1">
    <citation type="journal article" date="2024" name="Environ. Microbiol.">
        <title>Novel evolutionary insights on the interactions of the Holosporales (Alphaproteobacteria) with eukaryotic hosts from comparative genomics.</title>
        <authorList>
            <person name="Giovannini M."/>
            <person name="Petroni G."/>
            <person name="Castelli M."/>
        </authorList>
    </citation>
    <scope>NUCLEOTIDE SEQUENCE [LARGE SCALE GENOMIC DNA]</scope>
    <source>
        <strain evidence="11 12">US_Bl 15I1</strain>
    </source>
</reference>
<evidence type="ECO:0000313" key="12">
    <source>
        <dbReference type="Proteomes" id="UP001330434"/>
    </source>
</evidence>